<name>A0ACB9N5E6_9MYRT</name>
<accession>A0ACB9N5E6</accession>
<protein>
    <submittedName>
        <fullName evidence="1">Uncharacterized protein</fullName>
    </submittedName>
</protein>
<reference evidence="2" key="1">
    <citation type="journal article" date="2023" name="Front. Plant Sci.">
        <title>Chromosomal-level genome assembly of Melastoma candidum provides insights into trichome evolution.</title>
        <authorList>
            <person name="Zhong Y."/>
            <person name="Wu W."/>
            <person name="Sun C."/>
            <person name="Zou P."/>
            <person name="Liu Y."/>
            <person name="Dai S."/>
            <person name="Zhou R."/>
        </authorList>
    </citation>
    <scope>NUCLEOTIDE SEQUENCE [LARGE SCALE GENOMIC DNA]</scope>
</reference>
<comment type="caution">
    <text evidence="1">The sequence shown here is derived from an EMBL/GenBank/DDBJ whole genome shotgun (WGS) entry which is preliminary data.</text>
</comment>
<proteinExistence type="predicted"/>
<gene>
    <name evidence="1" type="ORF">MLD38_029615</name>
</gene>
<evidence type="ECO:0000313" key="1">
    <source>
        <dbReference type="EMBL" id="KAI4331425.1"/>
    </source>
</evidence>
<evidence type="ECO:0000313" key="2">
    <source>
        <dbReference type="Proteomes" id="UP001057402"/>
    </source>
</evidence>
<organism evidence="1 2">
    <name type="scientific">Melastoma candidum</name>
    <dbReference type="NCBI Taxonomy" id="119954"/>
    <lineage>
        <taxon>Eukaryota</taxon>
        <taxon>Viridiplantae</taxon>
        <taxon>Streptophyta</taxon>
        <taxon>Embryophyta</taxon>
        <taxon>Tracheophyta</taxon>
        <taxon>Spermatophyta</taxon>
        <taxon>Magnoliopsida</taxon>
        <taxon>eudicotyledons</taxon>
        <taxon>Gunneridae</taxon>
        <taxon>Pentapetalae</taxon>
        <taxon>rosids</taxon>
        <taxon>malvids</taxon>
        <taxon>Myrtales</taxon>
        <taxon>Melastomataceae</taxon>
        <taxon>Melastomatoideae</taxon>
        <taxon>Melastomateae</taxon>
        <taxon>Melastoma</taxon>
    </lineage>
</organism>
<dbReference type="Proteomes" id="UP001057402">
    <property type="component" value="Chromosome 8"/>
</dbReference>
<keyword evidence="2" id="KW-1185">Reference proteome</keyword>
<sequence>MEPSGSFRLRSFSRRVGRSNSCLLESELARSDDFGAIVGYQRLSESMRLTGERDYVSGIRPGKKRAGVVVGLFGRVFSFRRQRPEEGRKAEEMKKKKKRSSWLPDPDRRWPIQGW</sequence>
<dbReference type="EMBL" id="CM042887">
    <property type="protein sequence ID" value="KAI4331425.1"/>
    <property type="molecule type" value="Genomic_DNA"/>
</dbReference>